<sequence>MNDLRHHTGPGPAADPFGGAFTGRRVLLTGQTGFKGGWLAMWLDRLGAETRAVALPPDTQPALYHLARIDTLCDSRFADINTPRDLARAVAGFRPDLIIHMAAQAIVRDGYDRPAETFATNVVGTANVLEIARAARDGLSGVIVVTSDKCYDNREWDWGYRETDRLGGRDPYSASKACTELVAEAYRQSFFAEPAGPQLATVRAGNVIGGGDWSSFRLIPDIVRATLEGRETVIRNPASLRPWQHVLEPLAGYLSIGAAMLDGRGTEVAGAWNFGPDNDAAVPVGTLCAMLAEAWGEGGPRFRVEPPPNAPHEAGILRLDSTKARQRLGWQPRLSLREALAMTAAWYRAQAAGADMLRLSLTQIAEYAARLRPAVLPFSVSAPQASQFSVSRG</sequence>
<dbReference type="Gene3D" id="3.90.25.10">
    <property type="entry name" value="UDP-galactose 4-epimerase, domain 1"/>
    <property type="match status" value="1"/>
</dbReference>
<dbReference type="SUPFAM" id="SSF51735">
    <property type="entry name" value="NAD(P)-binding Rossmann-fold domains"/>
    <property type="match status" value="1"/>
</dbReference>
<accession>A0A2A2GJZ1</accession>
<evidence type="ECO:0000259" key="1">
    <source>
        <dbReference type="Pfam" id="PF16363"/>
    </source>
</evidence>
<proteinExistence type="predicted"/>
<dbReference type="Gene3D" id="3.40.50.720">
    <property type="entry name" value="NAD(P)-binding Rossmann-like Domain"/>
    <property type="match status" value="1"/>
</dbReference>
<dbReference type="Pfam" id="PF16363">
    <property type="entry name" value="GDP_Man_Dehyd"/>
    <property type="match status" value="1"/>
</dbReference>
<protein>
    <submittedName>
        <fullName evidence="2">CDP-glucose 4,6-dehydratase</fullName>
    </submittedName>
</protein>
<dbReference type="InterPro" id="IPR036291">
    <property type="entry name" value="NAD(P)-bd_dom_sf"/>
</dbReference>
<gene>
    <name evidence="2" type="primary">rfbG</name>
    <name evidence="2" type="ORF">CK240_08680</name>
</gene>
<dbReference type="Proteomes" id="UP000218023">
    <property type="component" value="Unassembled WGS sequence"/>
</dbReference>
<dbReference type="PANTHER" id="PTHR43000">
    <property type="entry name" value="DTDP-D-GLUCOSE 4,6-DEHYDRATASE-RELATED"/>
    <property type="match status" value="1"/>
</dbReference>
<reference evidence="2 3" key="1">
    <citation type="submission" date="2017-09" db="EMBL/GenBank/DDBJ databases">
        <title>Paracoccus alkalisoli sp. nov., isolated from saline alkaline soil.</title>
        <authorList>
            <person name="Dong X."/>
            <person name="Zhang G."/>
        </authorList>
    </citation>
    <scope>NUCLEOTIDE SEQUENCE [LARGE SCALE GENOMIC DNA]</scope>
    <source>
        <strain evidence="2 3">WN007</strain>
    </source>
</reference>
<name>A0A2A2GJZ1_9RHOB</name>
<dbReference type="OrthoDB" id="9801785at2"/>
<dbReference type="EMBL" id="NSJZ01000005">
    <property type="protein sequence ID" value="PAU97540.1"/>
    <property type="molecule type" value="Genomic_DNA"/>
</dbReference>
<dbReference type="InterPro" id="IPR013445">
    <property type="entry name" value="CDP_4_6_deHydtase"/>
</dbReference>
<organism evidence="2 3">
    <name type="scientific">Paracoccus salipaludis</name>
    <dbReference type="NCBI Taxonomy" id="2032623"/>
    <lineage>
        <taxon>Bacteria</taxon>
        <taxon>Pseudomonadati</taxon>
        <taxon>Pseudomonadota</taxon>
        <taxon>Alphaproteobacteria</taxon>
        <taxon>Rhodobacterales</taxon>
        <taxon>Paracoccaceae</taxon>
        <taxon>Paracoccus</taxon>
    </lineage>
</organism>
<keyword evidence="3" id="KW-1185">Reference proteome</keyword>
<dbReference type="AlphaFoldDB" id="A0A2A2GJZ1"/>
<evidence type="ECO:0000313" key="2">
    <source>
        <dbReference type="EMBL" id="PAU97540.1"/>
    </source>
</evidence>
<dbReference type="NCBIfam" id="TIGR02622">
    <property type="entry name" value="CDP_4_6_dhtase"/>
    <property type="match status" value="1"/>
</dbReference>
<comment type="caution">
    <text evidence="2">The sequence shown here is derived from an EMBL/GenBank/DDBJ whole genome shotgun (WGS) entry which is preliminary data.</text>
</comment>
<dbReference type="InterPro" id="IPR016040">
    <property type="entry name" value="NAD(P)-bd_dom"/>
</dbReference>
<dbReference type="RefSeq" id="WP_095639944.1">
    <property type="nucleotide sequence ID" value="NZ_NSJZ01000005.1"/>
</dbReference>
<feature type="domain" description="NAD(P)-binding" evidence="1">
    <location>
        <begin position="27"/>
        <end position="342"/>
    </location>
</feature>
<evidence type="ECO:0000313" key="3">
    <source>
        <dbReference type="Proteomes" id="UP000218023"/>
    </source>
</evidence>